<dbReference type="RefSeq" id="WP_163914325.1">
    <property type="nucleotide sequence ID" value="NZ_JAAGWD010000003.1"/>
</dbReference>
<dbReference type="SUPFAM" id="SSF160379">
    <property type="entry name" value="SP0830-like"/>
    <property type="match status" value="1"/>
</dbReference>
<organism evidence="1 2">
    <name type="scientific">Pontibacter burrus</name>
    <dbReference type="NCBI Taxonomy" id="2704466"/>
    <lineage>
        <taxon>Bacteria</taxon>
        <taxon>Pseudomonadati</taxon>
        <taxon>Bacteroidota</taxon>
        <taxon>Cytophagia</taxon>
        <taxon>Cytophagales</taxon>
        <taxon>Hymenobacteraceae</taxon>
        <taxon>Pontibacter</taxon>
    </lineage>
</organism>
<proteinExistence type="predicted"/>
<dbReference type="InterPro" id="IPR012545">
    <property type="entry name" value="DUF1697"/>
</dbReference>
<dbReference type="AlphaFoldDB" id="A0A6B3LUQ5"/>
<evidence type="ECO:0000313" key="1">
    <source>
        <dbReference type="EMBL" id="NEM97708.1"/>
    </source>
</evidence>
<name>A0A6B3LUQ5_9BACT</name>
<dbReference type="PANTHER" id="PTHR36439">
    <property type="entry name" value="BLL4334 PROTEIN"/>
    <property type="match status" value="1"/>
</dbReference>
<sequence length="186" mass="20851">MSSRTRYVALLRGINVGGKHKLPMADLKKEMTALGFANITTLLNSGNVIFDAATGNEYELEEQIGSHLQQVFGFPVPVLIRTHEAILELIDLEPFKDIIITNDTRLYVSFLKDAPEVKLDLPWTSIDGSFRILHVCNKMICTVLDLSVTKTPKGMDALEQLYGKNMTTRNWNTIVRIAETVSKQLS</sequence>
<dbReference type="Gene3D" id="3.30.70.1280">
    <property type="entry name" value="SP0830-like domains"/>
    <property type="match status" value="1"/>
</dbReference>
<dbReference type="EMBL" id="JAAGWD010000003">
    <property type="protein sequence ID" value="NEM97708.1"/>
    <property type="molecule type" value="Genomic_DNA"/>
</dbReference>
<evidence type="ECO:0000313" key="2">
    <source>
        <dbReference type="Proteomes" id="UP000474777"/>
    </source>
</evidence>
<dbReference type="PIRSF" id="PIRSF008502">
    <property type="entry name" value="UCP008502"/>
    <property type="match status" value="1"/>
</dbReference>
<comment type="caution">
    <text evidence="1">The sequence shown here is derived from an EMBL/GenBank/DDBJ whole genome shotgun (WGS) entry which is preliminary data.</text>
</comment>
<dbReference type="Pfam" id="PF08002">
    <property type="entry name" value="DUF1697"/>
    <property type="match status" value="1"/>
</dbReference>
<reference evidence="1 2" key="1">
    <citation type="submission" date="2020-02" db="EMBL/GenBank/DDBJ databases">
        <authorList>
            <person name="Kim M.K."/>
        </authorList>
    </citation>
    <scope>NUCLEOTIDE SEQUENCE [LARGE SCALE GENOMIC DNA]</scope>
    <source>
        <strain evidence="1 2">BT327</strain>
    </source>
</reference>
<accession>A0A6B3LUQ5</accession>
<protein>
    <submittedName>
        <fullName evidence="1">DUF1697 domain-containing protein</fullName>
    </submittedName>
</protein>
<dbReference type="Proteomes" id="UP000474777">
    <property type="component" value="Unassembled WGS sequence"/>
</dbReference>
<keyword evidence="2" id="KW-1185">Reference proteome</keyword>
<dbReference type="PANTHER" id="PTHR36439:SF1">
    <property type="entry name" value="DUF1697 DOMAIN-CONTAINING PROTEIN"/>
    <property type="match status" value="1"/>
</dbReference>
<gene>
    <name evidence="1" type="ORF">GXP69_08385</name>
</gene>